<dbReference type="STRING" id="157652.A0A371HCQ2"/>
<organism evidence="1 2">
    <name type="scientific">Mucuna pruriens</name>
    <name type="common">Velvet bean</name>
    <name type="synonym">Dolichos pruriens</name>
    <dbReference type="NCBI Taxonomy" id="157652"/>
    <lineage>
        <taxon>Eukaryota</taxon>
        <taxon>Viridiplantae</taxon>
        <taxon>Streptophyta</taxon>
        <taxon>Embryophyta</taxon>
        <taxon>Tracheophyta</taxon>
        <taxon>Spermatophyta</taxon>
        <taxon>Magnoliopsida</taxon>
        <taxon>eudicotyledons</taxon>
        <taxon>Gunneridae</taxon>
        <taxon>Pentapetalae</taxon>
        <taxon>rosids</taxon>
        <taxon>fabids</taxon>
        <taxon>Fabales</taxon>
        <taxon>Fabaceae</taxon>
        <taxon>Papilionoideae</taxon>
        <taxon>50 kb inversion clade</taxon>
        <taxon>NPAAA clade</taxon>
        <taxon>indigoferoid/millettioid clade</taxon>
        <taxon>Phaseoleae</taxon>
        <taxon>Mucuna</taxon>
    </lineage>
</organism>
<dbReference type="EMBL" id="QJKJ01002961">
    <property type="protein sequence ID" value="RDY00558.1"/>
    <property type="molecule type" value="Genomic_DNA"/>
</dbReference>
<dbReference type="CDD" id="cd09272">
    <property type="entry name" value="RNase_HI_RT_Ty1"/>
    <property type="match status" value="1"/>
</dbReference>
<dbReference type="AlphaFoldDB" id="A0A371HCQ2"/>
<gene>
    <name evidence="1" type="primary">GIP</name>
    <name evidence="1" type="ORF">CR513_16256</name>
</gene>
<evidence type="ECO:0000313" key="1">
    <source>
        <dbReference type="EMBL" id="RDY00558.1"/>
    </source>
</evidence>
<accession>A0A371HCQ2</accession>
<dbReference type="OrthoDB" id="414945at2759"/>
<reference evidence="1" key="1">
    <citation type="submission" date="2018-05" db="EMBL/GenBank/DDBJ databases">
        <title>Draft genome of Mucuna pruriens seed.</title>
        <authorList>
            <person name="Nnadi N.E."/>
            <person name="Vos R."/>
            <person name="Hasami M.H."/>
            <person name="Devisetty U.K."/>
            <person name="Aguiy J.C."/>
        </authorList>
    </citation>
    <scope>NUCLEOTIDE SEQUENCE [LARGE SCALE GENOMIC DNA]</scope>
    <source>
        <strain evidence="1">JCA_2017</strain>
    </source>
</reference>
<keyword evidence="2" id="KW-1185">Reference proteome</keyword>
<protein>
    <submittedName>
        <fullName evidence="1">Copia protein</fullName>
    </submittedName>
</protein>
<proteinExistence type="predicted"/>
<evidence type="ECO:0000313" key="2">
    <source>
        <dbReference type="Proteomes" id="UP000257109"/>
    </source>
</evidence>
<sequence length="100" mass="11682">MLFDPFEPWHMTYLNIRVPLNYCDSNSTINIAHNPIHHERTKHIEIDKHFIKDKLDCDLIVIVHIPIGLHVTNVFKKRLPSARFQDLIGKLGMIDINLST</sequence>
<feature type="non-terminal residue" evidence="1">
    <location>
        <position position="1"/>
    </location>
</feature>
<name>A0A371HCQ2_MUCPR</name>
<dbReference type="Proteomes" id="UP000257109">
    <property type="component" value="Unassembled WGS sequence"/>
</dbReference>
<comment type="caution">
    <text evidence="1">The sequence shown here is derived from an EMBL/GenBank/DDBJ whole genome shotgun (WGS) entry which is preliminary data.</text>
</comment>